<reference evidence="2" key="1">
    <citation type="submission" date="2021-02" db="EMBL/GenBank/DDBJ databases">
        <authorList>
            <person name="Nowell W R."/>
        </authorList>
    </citation>
    <scope>NUCLEOTIDE SEQUENCE</scope>
</reference>
<name>A0A821T1H3_9BILA</name>
<gene>
    <name evidence="2" type="ORF">TOA249_LOCUS28008</name>
</gene>
<sequence>MERNGWEGIFPTIPTSKRSSAIIDFALTHDKSYLTVEVIDEGTSDHFPTLFSSPFTAAEDGFFRKTNWKLFTFFLSLVNEYWNACVYNFDEQFFFTLFSSFLASLWDRTSEYITIRKYRPPWPAYLISLARNVNKHRRNAFEASKHAKVICLSKDGMYPSEDKLRPISLLPNLGKWFERCIHEQIQAWCKDKGIYTDEQSGFTPNRHLKSRILSICEDLRLTVAANNRPALLIFVDFLSAFDNMWFPALIANLVELDMPLPLIKWIY</sequence>
<organism evidence="2 3">
    <name type="scientific">Rotaria socialis</name>
    <dbReference type="NCBI Taxonomy" id="392032"/>
    <lineage>
        <taxon>Eukaryota</taxon>
        <taxon>Metazoa</taxon>
        <taxon>Spiralia</taxon>
        <taxon>Gnathifera</taxon>
        <taxon>Rotifera</taxon>
        <taxon>Eurotatoria</taxon>
        <taxon>Bdelloidea</taxon>
        <taxon>Philodinida</taxon>
        <taxon>Philodinidae</taxon>
        <taxon>Rotaria</taxon>
    </lineage>
</organism>
<evidence type="ECO:0000313" key="3">
    <source>
        <dbReference type="Proteomes" id="UP000663838"/>
    </source>
</evidence>
<dbReference type="Pfam" id="PF00078">
    <property type="entry name" value="RVT_1"/>
    <property type="match status" value="1"/>
</dbReference>
<proteinExistence type="predicted"/>
<evidence type="ECO:0000313" key="2">
    <source>
        <dbReference type="EMBL" id="CAF4864896.1"/>
    </source>
</evidence>
<comment type="caution">
    <text evidence="2">The sequence shown here is derived from an EMBL/GenBank/DDBJ whole genome shotgun (WGS) entry which is preliminary data.</text>
</comment>
<accession>A0A821T1H3</accession>
<dbReference type="PANTHER" id="PTHR19446">
    <property type="entry name" value="REVERSE TRANSCRIPTASES"/>
    <property type="match status" value="1"/>
</dbReference>
<protein>
    <recommendedName>
        <fullName evidence="1">Reverse transcriptase domain-containing protein</fullName>
    </recommendedName>
</protein>
<dbReference type="EMBL" id="CAJOBS010003746">
    <property type="protein sequence ID" value="CAF4864896.1"/>
    <property type="molecule type" value="Genomic_DNA"/>
</dbReference>
<dbReference type="AlphaFoldDB" id="A0A821T1H3"/>
<dbReference type="InterPro" id="IPR000477">
    <property type="entry name" value="RT_dom"/>
</dbReference>
<evidence type="ECO:0000259" key="1">
    <source>
        <dbReference type="Pfam" id="PF00078"/>
    </source>
</evidence>
<feature type="domain" description="Reverse transcriptase" evidence="1">
    <location>
        <begin position="161"/>
        <end position="261"/>
    </location>
</feature>
<dbReference type="Proteomes" id="UP000663838">
    <property type="component" value="Unassembled WGS sequence"/>
</dbReference>